<dbReference type="Pfam" id="PF12730">
    <property type="entry name" value="ABC2_membrane_4"/>
    <property type="match status" value="1"/>
</dbReference>
<proteinExistence type="predicted"/>
<keyword evidence="1" id="KW-0472">Membrane</keyword>
<feature type="transmembrane region" description="Helical" evidence="1">
    <location>
        <begin position="110"/>
        <end position="136"/>
    </location>
</feature>
<evidence type="ECO:0000256" key="1">
    <source>
        <dbReference type="SAM" id="Phobius"/>
    </source>
</evidence>
<dbReference type="EMBL" id="CAKKNT010000001">
    <property type="protein sequence ID" value="CAH0417663.1"/>
    <property type="molecule type" value="Genomic_DNA"/>
</dbReference>
<dbReference type="PANTHER" id="PTHR37305:SF1">
    <property type="entry name" value="MEMBRANE PROTEIN"/>
    <property type="match status" value="1"/>
</dbReference>
<dbReference type="Proteomes" id="UP000789719">
    <property type="component" value="Unassembled WGS sequence"/>
</dbReference>
<evidence type="ECO:0008006" key="4">
    <source>
        <dbReference type="Google" id="ProtNLM"/>
    </source>
</evidence>
<evidence type="ECO:0000313" key="3">
    <source>
        <dbReference type="Proteomes" id="UP000789719"/>
    </source>
</evidence>
<feature type="transmembrane region" description="Helical" evidence="1">
    <location>
        <begin position="202"/>
        <end position="222"/>
    </location>
</feature>
<sequence>MTIFAVLSKAKPEWFSAKGQTTGAFNGTLFLAFFLIGVASTIVASEFQHGTIKALLYRKYYRGEIFASKVITLFLFSIVNYVLIFLYTLILKFVLFSNVALDAKVGKTTVLGQLGLDLVGSFIGIWLILALVLLIANLFKTGSAAITIGILSYFAASILQIAQSFAIEKWNWLKWNPLNMLNVGAQISDSTFKSVTKLSTPLLTTGSLVYTVIFLLIGYYIFKKRNV</sequence>
<name>A0ABM8Z8A4_9LACO</name>
<organism evidence="2 3">
    <name type="scientific">Periweissella ghanensis</name>
    <dbReference type="NCBI Taxonomy" id="467997"/>
    <lineage>
        <taxon>Bacteria</taxon>
        <taxon>Bacillati</taxon>
        <taxon>Bacillota</taxon>
        <taxon>Bacilli</taxon>
        <taxon>Lactobacillales</taxon>
        <taxon>Lactobacillaceae</taxon>
        <taxon>Periweissella</taxon>
    </lineage>
</organism>
<keyword evidence="1" id="KW-1133">Transmembrane helix</keyword>
<comment type="caution">
    <text evidence="2">The sequence shown here is derived from an EMBL/GenBank/DDBJ whole genome shotgun (WGS) entry which is preliminary data.</text>
</comment>
<dbReference type="PANTHER" id="PTHR37305">
    <property type="entry name" value="INTEGRAL MEMBRANE PROTEIN-RELATED"/>
    <property type="match status" value="1"/>
</dbReference>
<gene>
    <name evidence="2" type="ORF">WGH24286_00075</name>
</gene>
<feature type="transmembrane region" description="Helical" evidence="1">
    <location>
        <begin position="143"/>
        <end position="167"/>
    </location>
</feature>
<evidence type="ECO:0000313" key="2">
    <source>
        <dbReference type="EMBL" id="CAH0417663.1"/>
    </source>
</evidence>
<keyword evidence="1" id="KW-0812">Transmembrane</keyword>
<protein>
    <recommendedName>
        <fullName evidence="4">ABC transporter permease</fullName>
    </recommendedName>
</protein>
<feature type="transmembrane region" description="Helical" evidence="1">
    <location>
        <begin position="66"/>
        <end position="90"/>
    </location>
</feature>
<feature type="transmembrane region" description="Helical" evidence="1">
    <location>
        <begin position="24"/>
        <end position="45"/>
    </location>
</feature>
<reference evidence="2 3" key="1">
    <citation type="submission" date="2021-11" db="EMBL/GenBank/DDBJ databases">
        <authorList>
            <person name="Depoorter E."/>
        </authorList>
    </citation>
    <scope>NUCLEOTIDE SEQUENCE [LARGE SCALE GENOMIC DNA]</scope>
    <source>
        <strain evidence="2 3">LMG 24286</strain>
    </source>
</reference>
<accession>A0ABM8Z8A4</accession>
<keyword evidence="3" id="KW-1185">Reference proteome</keyword>